<dbReference type="Gene3D" id="3.90.190.10">
    <property type="entry name" value="Protein tyrosine phosphatase superfamily"/>
    <property type="match status" value="1"/>
</dbReference>
<organism evidence="4 5">
    <name type="scientific">Platanthera zijinensis</name>
    <dbReference type="NCBI Taxonomy" id="2320716"/>
    <lineage>
        <taxon>Eukaryota</taxon>
        <taxon>Viridiplantae</taxon>
        <taxon>Streptophyta</taxon>
        <taxon>Embryophyta</taxon>
        <taxon>Tracheophyta</taxon>
        <taxon>Spermatophyta</taxon>
        <taxon>Magnoliopsida</taxon>
        <taxon>Liliopsida</taxon>
        <taxon>Asparagales</taxon>
        <taxon>Orchidaceae</taxon>
        <taxon>Orchidoideae</taxon>
        <taxon>Orchideae</taxon>
        <taxon>Orchidinae</taxon>
        <taxon>Platanthera</taxon>
    </lineage>
</organism>
<dbReference type="EMBL" id="JBBWWQ010000009">
    <property type="protein sequence ID" value="KAK8939049.1"/>
    <property type="molecule type" value="Genomic_DNA"/>
</dbReference>
<dbReference type="PROSITE" id="PS50056">
    <property type="entry name" value="TYR_PHOSPHATASE_2"/>
    <property type="match status" value="1"/>
</dbReference>
<dbReference type="Pfam" id="PF00782">
    <property type="entry name" value="DSPc"/>
    <property type="match status" value="1"/>
</dbReference>
<keyword evidence="2" id="KW-1133">Transmembrane helix</keyword>
<feature type="domain" description="Tyrosine specific protein phosphatases" evidence="3">
    <location>
        <begin position="147"/>
        <end position="213"/>
    </location>
</feature>
<dbReference type="InterPro" id="IPR020422">
    <property type="entry name" value="TYR_PHOSPHATASE_DUAL_dom"/>
</dbReference>
<dbReference type="SMART" id="SM00195">
    <property type="entry name" value="DSPc"/>
    <property type="match status" value="1"/>
</dbReference>
<protein>
    <recommendedName>
        <fullName evidence="3">Tyrosine specific protein phosphatases domain-containing protein</fullName>
    </recommendedName>
</protein>
<dbReference type="SUPFAM" id="SSF52799">
    <property type="entry name" value="(Phosphotyrosine protein) phosphatases II"/>
    <property type="match status" value="1"/>
</dbReference>
<dbReference type="PANTHER" id="PTHR47216:SF4">
    <property type="entry name" value="OS01G0859400 PROTEIN"/>
    <property type="match status" value="1"/>
</dbReference>
<gene>
    <name evidence="4" type="ORF">KSP39_PZI011457</name>
</gene>
<evidence type="ECO:0000313" key="4">
    <source>
        <dbReference type="EMBL" id="KAK8939049.1"/>
    </source>
</evidence>
<keyword evidence="2" id="KW-0812">Transmembrane</keyword>
<feature type="compositionally biased region" description="Low complexity" evidence="1">
    <location>
        <begin position="238"/>
        <end position="251"/>
    </location>
</feature>
<dbReference type="PANTHER" id="PTHR47216">
    <property type="match status" value="1"/>
</dbReference>
<dbReference type="InterPro" id="IPR029021">
    <property type="entry name" value="Prot-tyrosine_phosphatase-like"/>
</dbReference>
<keyword evidence="2" id="KW-0472">Membrane</keyword>
<accession>A0AAP0BI60</accession>
<dbReference type="Proteomes" id="UP001418222">
    <property type="component" value="Unassembled WGS sequence"/>
</dbReference>
<comment type="caution">
    <text evidence="4">The sequence shown here is derived from an EMBL/GenBank/DDBJ whole genome shotgun (WGS) entry which is preliminary data.</text>
</comment>
<evidence type="ECO:0000256" key="2">
    <source>
        <dbReference type="SAM" id="Phobius"/>
    </source>
</evidence>
<reference evidence="4 5" key="1">
    <citation type="journal article" date="2022" name="Nat. Plants">
        <title>Genomes of leafy and leafless Platanthera orchids illuminate the evolution of mycoheterotrophy.</title>
        <authorList>
            <person name="Li M.H."/>
            <person name="Liu K.W."/>
            <person name="Li Z."/>
            <person name="Lu H.C."/>
            <person name="Ye Q.L."/>
            <person name="Zhang D."/>
            <person name="Wang J.Y."/>
            <person name="Li Y.F."/>
            <person name="Zhong Z.M."/>
            <person name="Liu X."/>
            <person name="Yu X."/>
            <person name="Liu D.K."/>
            <person name="Tu X.D."/>
            <person name="Liu B."/>
            <person name="Hao Y."/>
            <person name="Liao X.Y."/>
            <person name="Jiang Y.T."/>
            <person name="Sun W.H."/>
            <person name="Chen J."/>
            <person name="Chen Y.Q."/>
            <person name="Ai Y."/>
            <person name="Zhai J.W."/>
            <person name="Wu S.S."/>
            <person name="Zhou Z."/>
            <person name="Hsiao Y.Y."/>
            <person name="Wu W.L."/>
            <person name="Chen Y.Y."/>
            <person name="Lin Y.F."/>
            <person name="Hsu J.L."/>
            <person name="Li C.Y."/>
            <person name="Wang Z.W."/>
            <person name="Zhao X."/>
            <person name="Zhong W.Y."/>
            <person name="Ma X.K."/>
            <person name="Ma L."/>
            <person name="Huang J."/>
            <person name="Chen G.Z."/>
            <person name="Huang M.Z."/>
            <person name="Huang L."/>
            <person name="Peng D.H."/>
            <person name="Luo Y.B."/>
            <person name="Zou S.Q."/>
            <person name="Chen S.P."/>
            <person name="Lan S."/>
            <person name="Tsai W.C."/>
            <person name="Van de Peer Y."/>
            <person name="Liu Z.J."/>
        </authorList>
    </citation>
    <scope>NUCLEOTIDE SEQUENCE [LARGE SCALE GENOMIC DNA]</scope>
    <source>
        <strain evidence="4">Lor287</strain>
    </source>
</reference>
<proteinExistence type="predicted"/>
<dbReference type="GO" id="GO:0016791">
    <property type="term" value="F:phosphatase activity"/>
    <property type="evidence" value="ECO:0007669"/>
    <property type="project" value="UniProtKB-ARBA"/>
</dbReference>
<dbReference type="InterPro" id="IPR000387">
    <property type="entry name" value="Tyr_Pase_dom"/>
</dbReference>
<evidence type="ECO:0000313" key="5">
    <source>
        <dbReference type="Proteomes" id="UP001418222"/>
    </source>
</evidence>
<dbReference type="CDD" id="cd14527">
    <property type="entry name" value="DSP_bac"/>
    <property type="match status" value="1"/>
</dbReference>
<dbReference type="InterPro" id="IPR000340">
    <property type="entry name" value="Dual-sp_phosphatase_cat-dom"/>
</dbReference>
<feature type="transmembrane region" description="Helical" evidence="2">
    <location>
        <begin position="67"/>
        <end position="86"/>
    </location>
</feature>
<evidence type="ECO:0000259" key="3">
    <source>
        <dbReference type="PROSITE" id="PS50056"/>
    </source>
</evidence>
<name>A0AAP0BI60_9ASPA</name>
<dbReference type="AlphaFoldDB" id="A0AAP0BI60"/>
<feature type="region of interest" description="Disordered" evidence="1">
    <location>
        <begin position="232"/>
        <end position="251"/>
    </location>
</feature>
<feature type="transmembrane region" description="Helical" evidence="2">
    <location>
        <begin position="6"/>
        <end position="21"/>
    </location>
</feature>
<keyword evidence="5" id="KW-1185">Reference proteome</keyword>
<sequence length="251" mass="28144">MGISKAVGIVGFALFFAALYFKDSSIKLIPISLLLDSFIACLVSVASHPAINFPSILGKGSDGKFPLWSNVFFSPFLVFVRVYVYFRRLKSREPIYNEISAGLYVGGWPSSKKHLPPGEPAVIDCTCELPRSSVVPEDAYLCLAIWDTRAPQVKQIETAVLWARKMRDQKKPIYVHCAFGHGRSVCVMCAVLVTLGVSEDWKAAEKLVKEKRPKIRMNLLHRKHLEEWSKFQNKRGHNNSSASISAISMQQ</sequence>
<feature type="transmembrane region" description="Helical" evidence="2">
    <location>
        <begin position="28"/>
        <end position="47"/>
    </location>
</feature>
<evidence type="ECO:0000256" key="1">
    <source>
        <dbReference type="SAM" id="MobiDB-lite"/>
    </source>
</evidence>